<dbReference type="PANTHER" id="PTHR33223:SF6">
    <property type="entry name" value="CCHC-TYPE DOMAIN-CONTAINING PROTEIN"/>
    <property type="match status" value="1"/>
</dbReference>
<evidence type="ECO:0000313" key="3">
    <source>
        <dbReference type="EMBL" id="KAJ4975734.1"/>
    </source>
</evidence>
<accession>A0A9Q0QXV7</accession>
<comment type="caution">
    <text evidence="3">The sequence shown here is derived from an EMBL/GenBank/DDBJ whole genome shotgun (WGS) entry which is preliminary data.</text>
</comment>
<dbReference type="PANTHER" id="PTHR33223">
    <property type="entry name" value="CCHC-TYPE DOMAIN-CONTAINING PROTEIN"/>
    <property type="match status" value="1"/>
</dbReference>
<feature type="compositionally biased region" description="Acidic residues" evidence="1">
    <location>
        <begin position="37"/>
        <end position="55"/>
    </location>
</feature>
<dbReference type="Proteomes" id="UP001141806">
    <property type="component" value="Unassembled WGS sequence"/>
</dbReference>
<feature type="domain" description="Retrotransposon gag" evidence="2">
    <location>
        <begin position="150"/>
        <end position="245"/>
    </location>
</feature>
<feature type="region of interest" description="Disordered" evidence="1">
    <location>
        <begin position="335"/>
        <end position="365"/>
    </location>
</feature>
<keyword evidence="4" id="KW-1185">Reference proteome</keyword>
<proteinExistence type="predicted"/>
<protein>
    <recommendedName>
        <fullName evidence="2">Retrotransposon gag domain-containing protein</fullName>
    </recommendedName>
</protein>
<evidence type="ECO:0000256" key="1">
    <source>
        <dbReference type="SAM" id="MobiDB-lite"/>
    </source>
</evidence>
<dbReference type="InterPro" id="IPR005162">
    <property type="entry name" value="Retrotrans_gag_dom"/>
</dbReference>
<sequence>MTRRTKVSSDSSVTEPPKPKNRRKIPYPIPTTHQDTTNEETEEASQSDEQNDNDPDEQHTTYTDSSEPRNHFYDSESDPLTEFTPEGNSFDDETAASLNSVSNSSTAAYLNIAPLPIFRGGTNECPVTHLSRFAKVCRANNALSESMMVRIFPVTLDNEAAVWYDLNIEPYPSLTWEEIKSSFLDFYHRTELVEQFRFELRTIKMGDTESIQGYYLRLQWILKRWPDHGISEGLLKGIFIDGLREDFQDWIVPQRPGSLEEALRLALTWEQVQSIRASRKKKVKCGFCEGEHEEKMCEIRERMKRLWVESCCGGEKEVKENKEVGLSRKELVITGAGNGGGSGRQLGEEEESNKGEGGKKKGQCQCWKHQCWKKNLERNNSLLKNLERNNSLLDRSSAAAE</sequence>
<dbReference type="Pfam" id="PF03732">
    <property type="entry name" value="Retrotrans_gag"/>
    <property type="match status" value="1"/>
</dbReference>
<dbReference type="OrthoDB" id="686606at2759"/>
<reference evidence="3" key="1">
    <citation type="journal article" date="2023" name="Plant J.">
        <title>The genome of the king protea, Protea cynaroides.</title>
        <authorList>
            <person name="Chang J."/>
            <person name="Duong T.A."/>
            <person name="Schoeman C."/>
            <person name="Ma X."/>
            <person name="Roodt D."/>
            <person name="Barker N."/>
            <person name="Li Z."/>
            <person name="Van de Peer Y."/>
            <person name="Mizrachi E."/>
        </authorList>
    </citation>
    <scope>NUCLEOTIDE SEQUENCE</scope>
    <source>
        <tissue evidence="3">Young leaves</tissue>
    </source>
</reference>
<name>A0A9Q0QXV7_9MAGN</name>
<dbReference type="AlphaFoldDB" id="A0A9Q0QXV7"/>
<organism evidence="3 4">
    <name type="scientific">Protea cynaroides</name>
    <dbReference type="NCBI Taxonomy" id="273540"/>
    <lineage>
        <taxon>Eukaryota</taxon>
        <taxon>Viridiplantae</taxon>
        <taxon>Streptophyta</taxon>
        <taxon>Embryophyta</taxon>
        <taxon>Tracheophyta</taxon>
        <taxon>Spermatophyta</taxon>
        <taxon>Magnoliopsida</taxon>
        <taxon>Proteales</taxon>
        <taxon>Proteaceae</taxon>
        <taxon>Protea</taxon>
    </lineage>
</organism>
<dbReference type="EMBL" id="JAMYWD010000003">
    <property type="protein sequence ID" value="KAJ4975734.1"/>
    <property type="molecule type" value="Genomic_DNA"/>
</dbReference>
<gene>
    <name evidence="3" type="ORF">NE237_000840</name>
</gene>
<evidence type="ECO:0000313" key="4">
    <source>
        <dbReference type="Proteomes" id="UP001141806"/>
    </source>
</evidence>
<evidence type="ECO:0000259" key="2">
    <source>
        <dbReference type="Pfam" id="PF03732"/>
    </source>
</evidence>
<feature type="region of interest" description="Disordered" evidence="1">
    <location>
        <begin position="1"/>
        <end position="94"/>
    </location>
</feature>